<dbReference type="Proteomes" id="UP000324222">
    <property type="component" value="Unassembled WGS sequence"/>
</dbReference>
<name>A0A5B7IT07_PORTR</name>
<sequence length="63" mass="6890">MTLAENPTLSVAMLPPDISHSKTHRKGFGRSGGEAQKCFRIQFGIRFVFRHAVTLCSLTATLG</sequence>
<gene>
    <name evidence="2" type="ORF">E2C01_080356</name>
</gene>
<organism evidence="2 3">
    <name type="scientific">Portunus trituberculatus</name>
    <name type="common">Swimming crab</name>
    <name type="synonym">Neptunus trituberculatus</name>
    <dbReference type="NCBI Taxonomy" id="210409"/>
    <lineage>
        <taxon>Eukaryota</taxon>
        <taxon>Metazoa</taxon>
        <taxon>Ecdysozoa</taxon>
        <taxon>Arthropoda</taxon>
        <taxon>Crustacea</taxon>
        <taxon>Multicrustacea</taxon>
        <taxon>Malacostraca</taxon>
        <taxon>Eumalacostraca</taxon>
        <taxon>Eucarida</taxon>
        <taxon>Decapoda</taxon>
        <taxon>Pleocyemata</taxon>
        <taxon>Brachyura</taxon>
        <taxon>Eubrachyura</taxon>
        <taxon>Portunoidea</taxon>
        <taxon>Portunidae</taxon>
        <taxon>Portuninae</taxon>
        <taxon>Portunus</taxon>
    </lineage>
</organism>
<proteinExistence type="predicted"/>
<protein>
    <submittedName>
        <fullName evidence="2">Uncharacterized protein</fullName>
    </submittedName>
</protein>
<evidence type="ECO:0000313" key="3">
    <source>
        <dbReference type="Proteomes" id="UP000324222"/>
    </source>
</evidence>
<evidence type="ECO:0000313" key="2">
    <source>
        <dbReference type="EMBL" id="MPC85575.1"/>
    </source>
</evidence>
<accession>A0A5B7IT07</accession>
<comment type="caution">
    <text evidence="2">The sequence shown here is derived from an EMBL/GenBank/DDBJ whole genome shotgun (WGS) entry which is preliminary data.</text>
</comment>
<keyword evidence="3" id="KW-1185">Reference proteome</keyword>
<reference evidence="2 3" key="1">
    <citation type="submission" date="2019-05" db="EMBL/GenBank/DDBJ databases">
        <title>Another draft genome of Portunus trituberculatus and its Hox gene families provides insights of decapod evolution.</title>
        <authorList>
            <person name="Jeong J.-H."/>
            <person name="Song I."/>
            <person name="Kim S."/>
            <person name="Choi T."/>
            <person name="Kim D."/>
            <person name="Ryu S."/>
            <person name="Kim W."/>
        </authorList>
    </citation>
    <scope>NUCLEOTIDE SEQUENCE [LARGE SCALE GENOMIC DNA]</scope>
    <source>
        <tissue evidence="2">Muscle</tissue>
    </source>
</reference>
<dbReference type="AlphaFoldDB" id="A0A5B7IT07"/>
<feature type="region of interest" description="Disordered" evidence="1">
    <location>
        <begin position="1"/>
        <end position="32"/>
    </location>
</feature>
<evidence type="ECO:0000256" key="1">
    <source>
        <dbReference type="SAM" id="MobiDB-lite"/>
    </source>
</evidence>
<dbReference type="EMBL" id="VSRR010068849">
    <property type="protein sequence ID" value="MPC85575.1"/>
    <property type="molecule type" value="Genomic_DNA"/>
</dbReference>